<dbReference type="InterPro" id="IPR036465">
    <property type="entry name" value="vWFA_dom_sf"/>
</dbReference>
<feature type="transmembrane region" description="Helical" evidence="1">
    <location>
        <begin position="563"/>
        <end position="582"/>
    </location>
</feature>
<name>A0A5D4SLS1_9BACI</name>
<dbReference type="Proteomes" id="UP000323732">
    <property type="component" value="Unassembled WGS sequence"/>
</dbReference>
<evidence type="ECO:0000256" key="1">
    <source>
        <dbReference type="SAM" id="Phobius"/>
    </source>
</evidence>
<gene>
    <name evidence="3" type="ORF">FZD47_15855</name>
</gene>
<dbReference type="Gene3D" id="3.40.50.410">
    <property type="entry name" value="von Willebrand factor, type A domain"/>
    <property type="match status" value="1"/>
</dbReference>
<protein>
    <submittedName>
        <fullName evidence="3">VWA domain-containing protein</fullName>
    </submittedName>
</protein>
<evidence type="ECO:0000313" key="3">
    <source>
        <dbReference type="EMBL" id="TYS63128.1"/>
    </source>
</evidence>
<feature type="domain" description="VWFA" evidence="2">
    <location>
        <begin position="89"/>
        <end position="225"/>
    </location>
</feature>
<dbReference type="InterPro" id="IPR002035">
    <property type="entry name" value="VWF_A"/>
</dbReference>
<dbReference type="Pfam" id="PF13519">
    <property type="entry name" value="VWA_2"/>
    <property type="match status" value="1"/>
</dbReference>
<keyword evidence="1" id="KW-0812">Transmembrane</keyword>
<reference evidence="3 4" key="1">
    <citation type="submission" date="2019-08" db="EMBL/GenBank/DDBJ databases">
        <title>Bacillus genomes from the desert of Cuatro Cienegas, Coahuila.</title>
        <authorList>
            <person name="Olmedo-Alvarez G."/>
        </authorList>
    </citation>
    <scope>NUCLEOTIDE SEQUENCE [LARGE SCALE GENOMIC DNA]</scope>
    <source>
        <strain evidence="3 4">CH37_1T</strain>
    </source>
</reference>
<dbReference type="CDD" id="cd00198">
    <property type="entry name" value="vWFA"/>
    <property type="match status" value="1"/>
</dbReference>
<comment type="caution">
    <text evidence="3">The sequence shown here is derived from an EMBL/GenBank/DDBJ whole genome shotgun (WGS) entry which is preliminary data.</text>
</comment>
<feature type="transmembrane region" description="Helical" evidence="1">
    <location>
        <begin position="59"/>
        <end position="80"/>
    </location>
</feature>
<dbReference type="AlphaFoldDB" id="A0A5D4SLS1"/>
<keyword evidence="1" id="KW-0472">Membrane</keyword>
<dbReference type="InterPro" id="IPR024163">
    <property type="entry name" value="Aerotolerance_reg_N"/>
</dbReference>
<dbReference type="PANTHER" id="PTHR37464:SF1">
    <property type="entry name" value="BLL2463 PROTEIN"/>
    <property type="match status" value="1"/>
</dbReference>
<dbReference type="PROSITE" id="PS50234">
    <property type="entry name" value="VWFA"/>
    <property type="match status" value="1"/>
</dbReference>
<organism evidence="3 4">
    <name type="scientific">Bacillus infantis</name>
    <dbReference type="NCBI Taxonomy" id="324767"/>
    <lineage>
        <taxon>Bacteria</taxon>
        <taxon>Bacillati</taxon>
        <taxon>Bacillota</taxon>
        <taxon>Bacilli</taxon>
        <taxon>Bacillales</taxon>
        <taxon>Bacillaceae</taxon>
        <taxon>Bacillus</taxon>
    </lineage>
</organism>
<proteinExistence type="predicted"/>
<dbReference type="SUPFAM" id="SSF53300">
    <property type="entry name" value="vWA-like"/>
    <property type="match status" value="1"/>
</dbReference>
<evidence type="ECO:0000313" key="4">
    <source>
        <dbReference type="Proteomes" id="UP000323732"/>
    </source>
</evidence>
<evidence type="ECO:0000259" key="2">
    <source>
        <dbReference type="PROSITE" id="PS50234"/>
    </source>
</evidence>
<dbReference type="EMBL" id="VTES01000004">
    <property type="protein sequence ID" value="TYS63128.1"/>
    <property type="molecule type" value="Genomic_DNA"/>
</dbReference>
<feature type="transmembrane region" description="Helical" evidence="1">
    <location>
        <begin position="6"/>
        <end position="24"/>
    </location>
</feature>
<dbReference type="Pfam" id="PF07584">
    <property type="entry name" value="BatA"/>
    <property type="match status" value="1"/>
</dbReference>
<accession>A0A5D4SLS1</accession>
<dbReference type="RefSeq" id="WP_148950249.1">
    <property type="nucleotide sequence ID" value="NZ_VTES01000004.1"/>
</dbReference>
<dbReference type="PANTHER" id="PTHR37464">
    <property type="entry name" value="BLL2463 PROTEIN"/>
    <property type="match status" value="1"/>
</dbReference>
<keyword evidence="1" id="KW-1133">Transmembrane helix</keyword>
<sequence length="588" mass="65462">MLFFSPIYFLLVFFIIAFILFYFFRKQFDEKIIPSNMLWVEAVNEWQASPWLKKLQQNLLFWLQLLSLLLLLFALVRPYWLGEELKGSRLIFVVDPSASMLAERDGEPVFEKAREKMISLAGSMAGQEVTLIRAGENPEILLSGEKEKAAVKKSINALEITYEHENMTKALQLANSLADAENSAIYIFSDGFEKEAAAALDEGNYTEVHNFGKEGQNLALLSFGVVREGEGIAGGASVENQSAEEAAFSFRILYEGQVLFEQEVEIEGNGQTVVQIPGLPEHPYYKAEIRADDAYQADNELTAIYNEPSQKVIAVGSISPFVLKGFETWGAELVQADPSTAAAGEEGIYLADAGSLEAAEGRPVIIFNAETGREKLEELPEAADDPILEHVGAESIFIDSSYEPLKGDWETLLQSGGRPLIQKGTQNGTPALLINFALEDSDWPLQPGFPVFLYNAYQWLAAQSDFLGYFSPGEEKWLNAGAGSGSLDIYNDENENLYSLDLAKENFAAPYKPGVYQAAAGEEHYFFSVLLDDREKAARHASSFTMNDKSASNGYEEKEQNGLWFWLALFAFILIAAEWEVFRRGNRI</sequence>